<dbReference type="Pfam" id="PF02668">
    <property type="entry name" value="TauD"/>
    <property type="match status" value="1"/>
</dbReference>
<keyword evidence="1" id="KW-0560">Oxidoreductase</keyword>
<dbReference type="InterPro" id="IPR003819">
    <property type="entry name" value="TauD/TfdA-like"/>
</dbReference>
<dbReference type="PANTHER" id="PTHR10696">
    <property type="entry name" value="GAMMA-BUTYROBETAINE HYDROXYLASE-RELATED"/>
    <property type="match status" value="1"/>
</dbReference>
<dbReference type="Gene3D" id="3.60.130.10">
    <property type="entry name" value="Clavaminate synthase-like"/>
    <property type="match status" value="1"/>
</dbReference>
<dbReference type="AlphaFoldDB" id="A0A3B1ANX2"/>
<evidence type="ECO:0000313" key="4">
    <source>
        <dbReference type="EMBL" id="VAW94396.1"/>
    </source>
</evidence>
<accession>A0A3B1ANX2</accession>
<gene>
    <name evidence="4" type="ORF">MNBD_GAMMA23-2538</name>
</gene>
<dbReference type="EMBL" id="UOFT01000038">
    <property type="protein sequence ID" value="VAW94396.1"/>
    <property type="molecule type" value="Genomic_DNA"/>
</dbReference>
<dbReference type="InterPro" id="IPR050411">
    <property type="entry name" value="AlphaKG_dependent_hydroxylases"/>
</dbReference>
<reference evidence="4" key="1">
    <citation type="submission" date="2018-06" db="EMBL/GenBank/DDBJ databases">
        <authorList>
            <person name="Zhirakovskaya E."/>
        </authorList>
    </citation>
    <scope>NUCLEOTIDE SEQUENCE</scope>
</reference>
<dbReference type="SUPFAM" id="SSF51197">
    <property type="entry name" value="Clavaminate synthase-like"/>
    <property type="match status" value="1"/>
</dbReference>
<protein>
    <recommendedName>
        <fullName evidence="3">TauD/TfdA-like domain-containing protein</fullName>
    </recommendedName>
</protein>
<dbReference type="PANTHER" id="PTHR10696:SF56">
    <property type="entry name" value="TAUD_TFDA-LIKE DOMAIN-CONTAINING PROTEIN"/>
    <property type="match status" value="1"/>
</dbReference>
<feature type="domain" description="TauD/TfdA-like" evidence="3">
    <location>
        <begin position="38"/>
        <end position="292"/>
    </location>
</feature>
<keyword evidence="2" id="KW-0045">Antibiotic biosynthesis</keyword>
<sequence length="306" mass="34772">MTKLAVNTQASASPFYLESNDLYQAWRDRKLTGYPQDIGNLVVEINDPRKLTKPEYQALLQHCRKTNMVIYASKTGTNPDPDIPLSIGRYFGEDNIDDNWLADDSGLTSLTVATEGVRQHYIPYTNRAINWHTDGYYNTNNKQINALLLHVVQRAAKGGENALLDHEIAYIMLREKNPDYIRALMAPKVLTIPARIEAGKIARAEESGPVFSISENGNLHMRYTIRVNNVIWSNDALTIEALNYLKEILNSLSSYIFRGLLEPGMGLISNNVLHDRTAFTDSETHKRHLYRARYFNRLNDTGVLDN</sequence>
<evidence type="ECO:0000256" key="2">
    <source>
        <dbReference type="ARBA" id="ARBA00023194"/>
    </source>
</evidence>
<dbReference type="GO" id="GO:0017000">
    <property type="term" value="P:antibiotic biosynthetic process"/>
    <property type="evidence" value="ECO:0007669"/>
    <property type="project" value="UniProtKB-KW"/>
</dbReference>
<name>A0A3B1ANX2_9ZZZZ</name>
<evidence type="ECO:0000259" key="3">
    <source>
        <dbReference type="Pfam" id="PF02668"/>
    </source>
</evidence>
<dbReference type="GO" id="GO:0016491">
    <property type="term" value="F:oxidoreductase activity"/>
    <property type="evidence" value="ECO:0007669"/>
    <property type="project" value="UniProtKB-KW"/>
</dbReference>
<organism evidence="4">
    <name type="scientific">hydrothermal vent metagenome</name>
    <dbReference type="NCBI Taxonomy" id="652676"/>
    <lineage>
        <taxon>unclassified sequences</taxon>
        <taxon>metagenomes</taxon>
        <taxon>ecological metagenomes</taxon>
    </lineage>
</organism>
<proteinExistence type="predicted"/>
<dbReference type="InterPro" id="IPR042098">
    <property type="entry name" value="TauD-like_sf"/>
</dbReference>
<evidence type="ECO:0000256" key="1">
    <source>
        <dbReference type="ARBA" id="ARBA00023002"/>
    </source>
</evidence>